<protein>
    <submittedName>
        <fullName evidence="2">Probable F420-dependent oxidoreductase, Rv2161c family</fullName>
    </submittedName>
</protein>
<dbReference type="RefSeq" id="WP_091804789.1">
    <property type="nucleotide sequence ID" value="NZ_CP016353.1"/>
</dbReference>
<dbReference type="OrthoDB" id="4074025at2"/>
<organism evidence="2 3">
    <name type="scientific">Prauserella marina</name>
    <dbReference type="NCBI Taxonomy" id="530584"/>
    <lineage>
        <taxon>Bacteria</taxon>
        <taxon>Bacillati</taxon>
        <taxon>Actinomycetota</taxon>
        <taxon>Actinomycetes</taxon>
        <taxon>Pseudonocardiales</taxon>
        <taxon>Pseudonocardiaceae</taxon>
        <taxon>Prauserella</taxon>
    </lineage>
</organism>
<gene>
    <name evidence="2" type="ORF">SAMN05421630_105308</name>
</gene>
<dbReference type="NCBIfam" id="TIGR03619">
    <property type="entry name" value="F420_Rv2161c"/>
    <property type="match status" value="1"/>
</dbReference>
<dbReference type="Pfam" id="PF00296">
    <property type="entry name" value="Bac_luciferase"/>
    <property type="match status" value="1"/>
</dbReference>
<evidence type="ECO:0000259" key="1">
    <source>
        <dbReference type="Pfam" id="PF00296"/>
    </source>
</evidence>
<dbReference type="EMBL" id="FMZE01000005">
    <property type="protein sequence ID" value="SDD04174.1"/>
    <property type="molecule type" value="Genomic_DNA"/>
</dbReference>
<dbReference type="GO" id="GO:0046306">
    <property type="term" value="P:alkanesulfonate catabolic process"/>
    <property type="evidence" value="ECO:0007669"/>
    <property type="project" value="TreeGrafter"/>
</dbReference>
<keyword evidence="3" id="KW-1185">Reference proteome</keyword>
<feature type="domain" description="Luciferase-like" evidence="1">
    <location>
        <begin position="1"/>
        <end position="292"/>
    </location>
</feature>
<dbReference type="Proteomes" id="UP000199494">
    <property type="component" value="Unassembled WGS sequence"/>
</dbReference>
<accession>A0A222VQY6</accession>
<dbReference type="AlphaFoldDB" id="A0A222VQY6"/>
<dbReference type="InterPro" id="IPR019921">
    <property type="entry name" value="Lucif-like_OxRdtase_Rv2161c"/>
</dbReference>
<proteinExistence type="predicted"/>
<dbReference type="InterPro" id="IPR036661">
    <property type="entry name" value="Luciferase-like_sf"/>
</dbReference>
<dbReference type="PANTHER" id="PTHR42847:SF4">
    <property type="entry name" value="ALKANESULFONATE MONOOXYGENASE-RELATED"/>
    <property type="match status" value="1"/>
</dbReference>
<dbReference type="PANTHER" id="PTHR42847">
    <property type="entry name" value="ALKANESULFONATE MONOOXYGENASE"/>
    <property type="match status" value="1"/>
</dbReference>
<dbReference type="KEGG" id="pmad:BAY61_16300"/>
<dbReference type="GO" id="GO:0008726">
    <property type="term" value="F:alkanesulfonate monooxygenase activity"/>
    <property type="evidence" value="ECO:0007669"/>
    <property type="project" value="TreeGrafter"/>
</dbReference>
<name>A0A222VQY6_9PSEU</name>
<reference evidence="2 3" key="1">
    <citation type="submission" date="2016-10" db="EMBL/GenBank/DDBJ databases">
        <authorList>
            <person name="de Groot N.N."/>
        </authorList>
    </citation>
    <scope>NUCLEOTIDE SEQUENCE [LARGE SCALE GENOMIC DNA]</scope>
    <source>
        <strain evidence="2 3">CGMCC 4.5506</strain>
    </source>
</reference>
<dbReference type="SUPFAM" id="SSF51679">
    <property type="entry name" value="Bacterial luciferase-like"/>
    <property type="match status" value="1"/>
</dbReference>
<evidence type="ECO:0000313" key="3">
    <source>
        <dbReference type="Proteomes" id="UP000199494"/>
    </source>
</evidence>
<dbReference type="InterPro" id="IPR011251">
    <property type="entry name" value="Luciferase-like_dom"/>
</dbReference>
<evidence type="ECO:0000313" key="2">
    <source>
        <dbReference type="EMBL" id="SDD04174.1"/>
    </source>
</evidence>
<dbReference type="InterPro" id="IPR050172">
    <property type="entry name" value="SsuD_RutA_monooxygenase"/>
</dbReference>
<dbReference type="STRING" id="530584.SAMN05421630_105308"/>
<dbReference type="Gene3D" id="3.20.20.30">
    <property type="entry name" value="Luciferase-like domain"/>
    <property type="match status" value="1"/>
</dbReference>
<sequence>MRFGLLSPVVVQLPGSAAPWEADAGAEDLVVVAEHADLLGYHHLTCSEHVGVPPDVAASRGSVYWDPLATLSYLAARTRHIRLVTNVLVLGYHHPLALAKSYGTLDLLSGGRVVLGVGVGSLREEFDLLGASFGERGERADDALRALRVAWGRRRPRYHGHHYTFDDVVVTPCAPREDVSFWVGGRTRRSLRRAVELGEGWMPFGLAPERVRALLGTVEPPAGFDVVLHTGALDPLGDPEATLRAVTETRLAGATMLNASFVHHDREHLLAQLTALTELFPSAGWARTTRAIQEVP</sequence>